<keyword evidence="5" id="KW-0503">Monooxygenase</keyword>
<protein>
    <recommendedName>
        <fullName evidence="6">FAD-binding domain-containing protein</fullName>
    </recommendedName>
</protein>
<evidence type="ECO:0000313" key="8">
    <source>
        <dbReference type="Proteomes" id="UP001140513"/>
    </source>
</evidence>
<dbReference type="GO" id="GO:0071949">
    <property type="term" value="F:FAD binding"/>
    <property type="evidence" value="ECO:0007669"/>
    <property type="project" value="InterPro"/>
</dbReference>
<evidence type="ECO:0000256" key="5">
    <source>
        <dbReference type="ARBA" id="ARBA00023033"/>
    </source>
</evidence>
<comment type="cofactor">
    <cofactor evidence="1">
        <name>FAD</name>
        <dbReference type="ChEBI" id="CHEBI:57692"/>
    </cofactor>
</comment>
<dbReference type="EMBL" id="JAPEUX010000002">
    <property type="protein sequence ID" value="KAJ4357952.1"/>
    <property type="molecule type" value="Genomic_DNA"/>
</dbReference>
<sequence length="396" mass="43917">MADGSARPVIIVGAGISGLLLAQYLTQSGIPFRIFERREDLATTNVGWGLTLSWSLPTLRNLLPAPLRERLPEAYVDSAAVERGEASAFPFFDLSTGELKAKTPLAPESQRIRVSRERFRKLLATDITIEWGETFTSYDTGEDCVSVRFEDGSQCVGCLLVGCDGAHSRVRRILLPKAQNNHIPIRVMGTKVHLTPSEIEPLRNLDSFFLQATSSRNNTFTYFSVLDAPGDEGGQTYTAQFVVSWPYRKELPVHDSLVAMPTSDTARLELLKTFAETWAEPIRSFALNLPNTVELKPLELSDWPPPRGIHDRGDGANHSIQDVQEIARKVAPMLSARSSENALRAAIDRYENEVTARCRPAVLASRQAALDAHEYGRINASSPLLSPRVMKLEFNE</sequence>
<name>A0A9W9CEF8_9PLEO</name>
<dbReference type="OrthoDB" id="47494at2759"/>
<keyword evidence="4" id="KW-0560">Oxidoreductase</keyword>
<keyword evidence="8" id="KW-1185">Reference proteome</keyword>
<evidence type="ECO:0000256" key="3">
    <source>
        <dbReference type="ARBA" id="ARBA00022827"/>
    </source>
</evidence>
<keyword evidence="2" id="KW-0285">Flavoprotein</keyword>
<dbReference type="AlphaFoldDB" id="A0A9W9CEF8"/>
<dbReference type="InterPro" id="IPR002938">
    <property type="entry name" value="FAD-bd"/>
</dbReference>
<evidence type="ECO:0000259" key="6">
    <source>
        <dbReference type="Pfam" id="PF01494"/>
    </source>
</evidence>
<organism evidence="7 8">
    <name type="scientific">Didymosphaeria variabile</name>
    <dbReference type="NCBI Taxonomy" id="1932322"/>
    <lineage>
        <taxon>Eukaryota</taxon>
        <taxon>Fungi</taxon>
        <taxon>Dikarya</taxon>
        <taxon>Ascomycota</taxon>
        <taxon>Pezizomycotina</taxon>
        <taxon>Dothideomycetes</taxon>
        <taxon>Pleosporomycetidae</taxon>
        <taxon>Pleosporales</taxon>
        <taxon>Massarineae</taxon>
        <taxon>Didymosphaeriaceae</taxon>
        <taxon>Didymosphaeria</taxon>
    </lineage>
</organism>
<evidence type="ECO:0000313" key="7">
    <source>
        <dbReference type="EMBL" id="KAJ4357952.1"/>
    </source>
</evidence>
<reference evidence="7" key="1">
    <citation type="submission" date="2022-10" db="EMBL/GenBank/DDBJ databases">
        <title>Tapping the CABI collections for fungal endophytes: first genome assemblies for Collariella, Neodidymelliopsis, Ascochyta clinopodiicola, Didymella pomorum, Didymosphaeria variabile, Neocosmospora piperis and Neocucurbitaria cava.</title>
        <authorList>
            <person name="Hill R."/>
        </authorList>
    </citation>
    <scope>NUCLEOTIDE SEQUENCE</scope>
    <source>
        <strain evidence="7">IMI 356815</strain>
    </source>
</reference>
<feature type="domain" description="FAD-binding" evidence="6">
    <location>
        <begin position="8"/>
        <end position="216"/>
    </location>
</feature>
<dbReference type="GO" id="GO:0004497">
    <property type="term" value="F:monooxygenase activity"/>
    <property type="evidence" value="ECO:0007669"/>
    <property type="project" value="UniProtKB-KW"/>
</dbReference>
<dbReference type="SUPFAM" id="SSF51905">
    <property type="entry name" value="FAD/NAD(P)-binding domain"/>
    <property type="match status" value="1"/>
</dbReference>
<dbReference type="Pfam" id="PF01494">
    <property type="entry name" value="FAD_binding_3"/>
    <property type="match status" value="1"/>
</dbReference>
<dbReference type="PRINTS" id="PR00420">
    <property type="entry name" value="RNGMNOXGNASE"/>
</dbReference>
<dbReference type="InterPro" id="IPR036188">
    <property type="entry name" value="FAD/NAD-bd_sf"/>
</dbReference>
<gene>
    <name evidence="7" type="ORF">N0V89_002529</name>
</gene>
<evidence type="ECO:0000256" key="2">
    <source>
        <dbReference type="ARBA" id="ARBA00022630"/>
    </source>
</evidence>
<accession>A0A9W9CEF8</accession>
<evidence type="ECO:0000256" key="4">
    <source>
        <dbReference type="ARBA" id="ARBA00023002"/>
    </source>
</evidence>
<dbReference type="GeneID" id="80906059"/>
<keyword evidence="3" id="KW-0274">FAD</keyword>
<comment type="caution">
    <text evidence="7">The sequence shown here is derived from an EMBL/GenBank/DDBJ whole genome shotgun (WGS) entry which is preliminary data.</text>
</comment>
<dbReference type="Proteomes" id="UP001140513">
    <property type="component" value="Unassembled WGS sequence"/>
</dbReference>
<dbReference type="RefSeq" id="XP_056074811.1">
    <property type="nucleotide sequence ID" value="XM_056211338.1"/>
</dbReference>
<dbReference type="PANTHER" id="PTHR47178:SF1">
    <property type="entry name" value="FAD-BINDING DOMAIN-CONTAINING PROTEIN-RELATED"/>
    <property type="match status" value="1"/>
</dbReference>
<dbReference type="Gene3D" id="3.50.50.60">
    <property type="entry name" value="FAD/NAD(P)-binding domain"/>
    <property type="match status" value="1"/>
</dbReference>
<proteinExistence type="predicted"/>
<dbReference type="PANTHER" id="PTHR47178">
    <property type="entry name" value="MONOOXYGENASE, FAD-BINDING"/>
    <property type="match status" value="1"/>
</dbReference>
<evidence type="ECO:0000256" key="1">
    <source>
        <dbReference type="ARBA" id="ARBA00001974"/>
    </source>
</evidence>